<evidence type="ECO:0000256" key="5">
    <source>
        <dbReference type="PROSITE-ProRule" id="PRU00175"/>
    </source>
</evidence>
<evidence type="ECO:0000259" key="7">
    <source>
        <dbReference type="PROSITE" id="PS50089"/>
    </source>
</evidence>
<comment type="function">
    <text evidence="6">E3 ubiquitin-protein ligase.</text>
</comment>
<keyword evidence="9" id="KW-1185">Reference proteome</keyword>
<evidence type="ECO:0000256" key="3">
    <source>
        <dbReference type="ARBA" id="ARBA00022679"/>
    </source>
</evidence>
<dbReference type="SMART" id="SM00184">
    <property type="entry name" value="RING"/>
    <property type="match status" value="1"/>
</dbReference>
<evidence type="ECO:0000256" key="1">
    <source>
        <dbReference type="ARBA" id="ARBA00000900"/>
    </source>
</evidence>
<sequence length="293" mass="32498">MELDLDQEPLNQIEERIRRLEAVVFRLRQRRSQQQGHTPIQMTNLAGELVTRDNVQGEGRVNQEEVDVDVGGEIVDSGKMGKRKAPSLIAKALGTETCTNESENSTGNLYDCNICLDMAKDPVLTCCGHLFCWPCFYKLPYAYSDAKECPVCKGEVAEEGIIPIYGNASVDSSDQLELNETGFRVPARPHARRIESKRPRFRNRPGARIPGMLRLGGFYGGLGEPVQLESATDRASFLFTQSHQETGNNQNGPSHQISRLSARGTTSISSLSLAINSAMDTERLFEELESHNP</sequence>
<dbReference type="Proteomes" id="UP001367508">
    <property type="component" value="Unassembled WGS sequence"/>
</dbReference>
<name>A0AAN9Q727_CANGL</name>
<protein>
    <recommendedName>
        <fullName evidence="6">E3 ubiquitin-protein ligase RMA</fullName>
        <ecNumber evidence="6">2.3.2.27</ecNumber>
    </recommendedName>
    <alternativeName>
        <fullName evidence="6">Protein RING membrane-anchor</fullName>
    </alternativeName>
    <alternativeName>
        <fullName evidence="6">RING-type E3 ubiquitin transferase RMA</fullName>
    </alternativeName>
</protein>
<evidence type="ECO:0000313" key="8">
    <source>
        <dbReference type="EMBL" id="KAK7323914.1"/>
    </source>
</evidence>
<evidence type="ECO:0000256" key="4">
    <source>
        <dbReference type="ARBA" id="ARBA00022786"/>
    </source>
</evidence>
<accession>A0AAN9Q727</accession>
<comment type="subcellular location">
    <subcellularLocation>
        <location evidence="6">Endoplasmic reticulum membrane</location>
        <topology evidence="6">Single-pass type IV membrane protein</topology>
    </subcellularLocation>
</comment>
<keyword evidence="3 6" id="KW-0808">Transferase</keyword>
<dbReference type="InterPro" id="IPR013083">
    <property type="entry name" value="Znf_RING/FYVE/PHD"/>
</dbReference>
<dbReference type="GO" id="GO:0008270">
    <property type="term" value="F:zinc ion binding"/>
    <property type="evidence" value="ECO:0007669"/>
    <property type="project" value="UniProtKB-KW"/>
</dbReference>
<organism evidence="8 9">
    <name type="scientific">Canavalia gladiata</name>
    <name type="common">Sword bean</name>
    <name type="synonym">Dolichos gladiatus</name>
    <dbReference type="NCBI Taxonomy" id="3824"/>
    <lineage>
        <taxon>Eukaryota</taxon>
        <taxon>Viridiplantae</taxon>
        <taxon>Streptophyta</taxon>
        <taxon>Embryophyta</taxon>
        <taxon>Tracheophyta</taxon>
        <taxon>Spermatophyta</taxon>
        <taxon>Magnoliopsida</taxon>
        <taxon>eudicotyledons</taxon>
        <taxon>Gunneridae</taxon>
        <taxon>Pentapetalae</taxon>
        <taxon>rosids</taxon>
        <taxon>fabids</taxon>
        <taxon>Fabales</taxon>
        <taxon>Fabaceae</taxon>
        <taxon>Papilionoideae</taxon>
        <taxon>50 kb inversion clade</taxon>
        <taxon>NPAAA clade</taxon>
        <taxon>indigoferoid/millettioid clade</taxon>
        <taxon>Phaseoleae</taxon>
        <taxon>Canavalia</taxon>
    </lineage>
</organism>
<dbReference type="InterPro" id="IPR045103">
    <property type="entry name" value="RNF5/RNF185-like"/>
</dbReference>
<comment type="catalytic activity">
    <reaction evidence="1 6">
        <text>S-ubiquitinyl-[E2 ubiquitin-conjugating enzyme]-L-cysteine + [acceptor protein]-L-lysine = [E2 ubiquitin-conjugating enzyme]-L-cysteine + N(6)-ubiquitinyl-[acceptor protein]-L-lysine.</text>
        <dbReference type="EC" id="2.3.2.27"/>
    </reaction>
</comment>
<proteinExistence type="predicted"/>
<keyword evidence="4 6" id="KW-0833">Ubl conjugation pathway</keyword>
<gene>
    <name evidence="8" type="ORF">VNO77_27416</name>
</gene>
<dbReference type="PANTHER" id="PTHR12313">
    <property type="entry name" value="E3 UBIQUITIN-PROTEIN LIGASE RNF5-RELATED"/>
    <property type="match status" value="1"/>
</dbReference>
<keyword evidence="6" id="KW-0256">Endoplasmic reticulum</keyword>
<evidence type="ECO:0000313" key="9">
    <source>
        <dbReference type="Proteomes" id="UP001367508"/>
    </source>
</evidence>
<feature type="domain" description="RING-type" evidence="7">
    <location>
        <begin position="112"/>
        <end position="153"/>
    </location>
</feature>
<dbReference type="EMBL" id="JAYMYQ010000006">
    <property type="protein sequence ID" value="KAK7323914.1"/>
    <property type="molecule type" value="Genomic_DNA"/>
</dbReference>
<keyword evidence="6" id="KW-0862">Zinc</keyword>
<dbReference type="PROSITE" id="PS50089">
    <property type="entry name" value="ZF_RING_2"/>
    <property type="match status" value="1"/>
</dbReference>
<dbReference type="SUPFAM" id="SSF57850">
    <property type="entry name" value="RING/U-box"/>
    <property type="match status" value="1"/>
</dbReference>
<evidence type="ECO:0000256" key="6">
    <source>
        <dbReference type="RuleBase" id="RU369090"/>
    </source>
</evidence>
<dbReference type="InterPro" id="IPR001841">
    <property type="entry name" value="Znf_RING"/>
</dbReference>
<dbReference type="Gene3D" id="3.30.40.10">
    <property type="entry name" value="Zinc/RING finger domain, C3HC4 (zinc finger)"/>
    <property type="match status" value="1"/>
</dbReference>
<comment type="domain">
    <text evidence="6">The RING-type zinc finger domain is responsible for E3 ligase activity.</text>
</comment>
<comment type="pathway">
    <text evidence="2 6">Protein modification; protein ubiquitination.</text>
</comment>
<keyword evidence="5 6" id="KW-0863">Zinc-finger</keyword>
<comment type="caution">
    <text evidence="8">The sequence shown here is derived from an EMBL/GenBank/DDBJ whole genome shotgun (WGS) entry which is preliminary data.</text>
</comment>
<dbReference type="Pfam" id="PF14634">
    <property type="entry name" value="zf-RING_5"/>
    <property type="match status" value="1"/>
</dbReference>
<dbReference type="GO" id="GO:0005789">
    <property type="term" value="C:endoplasmic reticulum membrane"/>
    <property type="evidence" value="ECO:0007669"/>
    <property type="project" value="UniProtKB-SubCell"/>
</dbReference>
<dbReference type="AlphaFoldDB" id="A0AAN9Q727"/>
<reference evidence="8 9" key="1">
    <citation type="submission" date="2024-01" db="EMBL/GenBank/DDBJ databases">
        <title>The genomes of 5 underutilized Papilionoideae crops provide insights into root nodulation and disease resistanc.</title>
        <authorList>
            <person name="Jiang F."/>
        </authorList>
    </citation>
    <scope>NUCLEOTIDE SEQUENCE [LARGE SCALE GENOMIC DNA]</scope>
    <source>
        <strain evidence="8">LVBAO_FW01</strain>
        <tissue evidence="8">Leaves</tissue>
    </source>
</reference>
<dbReference type="EC" id="2.3.2.27" evidence="6"/>
<dbReference type="GO" id="GO:0006511">
    <property type="term" value="P:ubiquitin-dependent protein catabolic process"/>
    <property type="evidence" value="ECO:0007669"/>
    <property type="project" value="UniProtKB-UniRule"/>
</dbReference>
<dbReference type="GO" id="GO:0061630">
    <property type="term" value="F:ubiquitin protein ligase activity"/>
    <property type="evidence" value="ECO:0007669"/>
    <property type="project" value="UniProtKB-UniRule"/>
</dbReference>
<keyword evidence="6" id="KW-0479">Metal-binding</keyword>
<evidence type="ECO:0000256" key="2">
    <source>
        <dbReference type="ARBA" id="ARBA00004906"/>
    </source>
</evidence>